<evidence type="ECO:0000313" key="1">
    <source>
        <dbReference type="EMBL" id="SBS35926.1"/>
    </source>
</evidence>
<gene>
    <name evidence="1" type="ORF">MSP8886_03519</name>
</gene>
<dbReference type="PANTHER" id="PTHR33973:SF4">
    <property type="entry name" value="OS07G0153300 PROTEIN"/>
    <property type="match status" value="1"/>
</dbReference>
<sequence>MDVTSLIQHSGIYQGMVRHRRFSPRHHEFRYQVFMMYLDLDELDSVLSLSPWWSAKPWHLARFNRADYFGDEQRPLKACVLEKVNETLGTSLQGAVRMLTNCRYFGFIINPITIYYCFDEYEQLNAMLVEVTNTPWGERIAYVLSCDPSCNTQRIQFNKQMHVSPFHPMNHFYDWRSSTPDKKLAIHMQNKEQSEKQRCVFDATLSLKRIPVTTSSLARVLFHYPMMTMKVAAGIYWQAAKLWWKRVPFYSHPGAPSEKAPK</sequence>
<dbReference type="PANTHER" id="PTHR33973">
    <property type="entry name" value="OS07G0153300 PROTEIN"/>
    <property type="match status" value="1"/>
</dbReference>
<reference evidence="1 2" key="1">
    <citation type="submission" date="2016-06" db="EMBL/GenBank/DDBJ databases">
        <authorList>
            <person name="Kjaerup R.B."/>
            <person name="Dalgaard T.S."/>
            <person name="Juul-Madsen H.R."/>
        </authorList>
    </citation>
    <scope>NUCLEOTIDE SEQUENCE [LARGE SCALE GENOMIC DNA]</scope>
    <source>
        <strain evidence="1 2">CECT 8886</strain>
    </source>
</reference>
<dbReference type="InterPro" id="IPR010775">
    <property type="entry name" value="DUF1365"/>
</dbReference>
<dbReference type="AlphaFoldDB" id="A0A1A8TSG0"/>
<evidence type="ECO:0008006" key="3">
    <source>
        <dbReference type="Google" id="ProtNLM"/>
    </source>
</evidence>
<dbReference type="RefSeq" id="WP_067018815.1">
    <property type="nucleotide sequence ID" value="NZ_FLOB01000011.1"/>
</dbReference>
<dbReference type="Proteomes" id="UP000092544">
    <property type="component" value="Unassembled WGS sequence"/>
</dbReference>
<protein>
    <recommendedName>
        <fullName evidence="3">Chromosome partitioning protein ParA</fullName>
    </recommendedName>
</protein>
<dbReference type="EMBL" id="FLOB01000011">
    <property type="protein sequence ID" value="SBS35926.1"/>
    <property type="molecule type" value="Genomic_DNA"/>
</dbReference>
<evidence type="ECO:0000313" key="2">
    <source>
        <dbReference type="Proteomes" id="UP000092544"/>
    </source>
</evidence>
<accession>A0A1A8TSG0</accession>
<name>A0A1A8TSG0_9GAMM</name>
<dbReference type="Pfam" id="PF07103">
    <property type="entry name" value="DUF1365"/>
    <property type="match status" value="1"/>
</dbReference>
<keyword evidence="2" id="KW-1185">Reference proteome</keyword>
<organism evidence="1 2">
    <name type="scientific">Marinomonas spartinae</name>
    <dbReference type="NCBI Taxonomy" id="1792290"/>
    <lineage>
        <taxon>Bacteria</taxon>
        <taxon>Pseudomonadati</taxon>
        <taxon>Pseudomonadota</taxon>
        <taxon>Gammaproteobacteria</taxon>
        <taxon>Oceanospirillales</taxon>
        <taxon>Oceanospirillaceae</taxon>
        <taxon>Marinomonas</taxon>
    </lineage>
</organism>
<dbReference type="OrthoDB" id="9778801at2"/>
<dbReference type="STRING" id="1792290.MSP8886_03519"/>
<proteinExistence type="predicted"/>